<feature type="domain" description="DUF6443" evidence="2">
    <location>
        <begin position="594"/>
        <end position="720"/>
    </location>
</feature>
<reference evidence="3 4" key="1">
    <citation type="submission" date="2018-04" db="EMBL/GenBank/DDBJ databases">
        <title>Pedobacter chongqingensis sp. nov., isolated from a rottenly hemp rope.</title>
        <authorList>
            <person name="Cai Y."/>
        </authorList>
    </citation>
    <scope>NUCLEOTIDE SEQUENCE [LARGE SCALE GENOMIC DNA]</scope>
    <source>
        <strain evidence="3 4">FJ4-8</strain>
    </source>
</reference>
<dbReference type="Pfam" id="PF20041">
    <property type="entry name" value="DUF6443"/>
    <property type="match status" value="1"/>
</dbReference>
<protein>
    <recommendedName>
        <fullName evidence="2">DUF6443 domain-containing protein</fullName>
    </recommendedName>
</protein>
<dbReference type="NCBIfam" id="TIGR03696">
    <property type="entry name" value="Rhs_assc_core"/>
    <property type="match status" value="1"/>
</dbReference>
<dbReference type="RefSeq" id="WP_109418220.1">
    <property type="nucleotide sequence ID" value="NZ_QEAS01000029.1"/>
</dbReference>
<feature type="chain" id="PRO_5015470337" description="DUF6443 domain-containing protein" evidence="1">
    <location>
        <begin position="20"/>
        <end position="1538"/>
    </location>
</feature>
<gene>
    <name evidence="3" type="ORF">DDR33_23260</name>
</gene>
<evidence type="ECO:0000313" key="3">
    <source>
        <dbReference type="EMBL" id="PWG78248.1"/>
    </source>
</evidence>
<comment type="caution">
    <text evidence="3">The sequence shown here is derived from an EMBL/GenBank/DDBJ whole genome shotgun (WGS) entry which is preliminary data.</text>
</comment>
<dbReference type="OrthoDB" id="2972467at2"/>
<dbReference type="Gene3D" id="2.60.120.380">
    <property type="match status" value="1"/>
</dbReference>
<dbReference type="InterPro" id="IPR055015">
    <property type="entry name" value="GCX_COOH"/>
</dbReference>
<feature type="non-terminal residue" evidence="3">
    <location>
        <position position="1538"/>
    </location>
</feature>
<keyword evidence="4" id="KW-1185">Reference proteome</keyword>
<dbReference type="PANTHER" id="PTHR32305">
    <property type="match status" value="1"/>
</dbReference>
<dbReference type="InterPro" id="IPR045619">
    <property type="entry name" value="DUF6443"/>
</dbReference>
<dbReference type="NCBIfam" id="NF045639">
    <property type="entry name" value="GCX_COOH"/>
    <property type="match status" value="1"/>
</dbReference>
<dbReference type="PANTHER" id="PTHR32305:SF15">
    <property type="entry name" value="PROTEIN RHSA-RELATED"/>
    <property type="match status" value="1"/>
</dbReference>
<evidence type="ECO:0000256" key="1">
    <source>
        <dbReference type="SAM" id="SignalP"/>
    </source>
</evidence>
<name>A0A2U2PA24_9SPHI</name>
<dbReference type="InterPro" id="IPR050708">
    <property type="entry name" value="T6SS_VgrG/RHS"/>
</dbReference>
<evidence type="ECO:0000259" key="2">
    <source>
        <dbReference type="Pfam" id="PF20041"/>
    </source>
</evidence>
<proteinExistence type="predicted"/>
<organism evidence="3 4">
    <name type="scientific">Pararcticibacter amylolyticus</name>
    <dbReference type="NCBI Taxonomy" id="2173175"/>
    <lineage>
        <taxon>Bacteria</taxon>
        <taxon>Pseudomonadati</taxon>
        <taxon>Bacteroidota</taxon>
        <taxon>Sphingobacteriia</taxon>
        <taxon>Sphingobacteriales</taxon>
        <taxon>Sphingobacteriaceae</taxon>
        <taxon>Pararcticibacter</taxon>
    </lineage>
</organism>
<accession>A0A2U2PA24</accession>
<sequence length="1538" mass="170121">MRKYLYVLLLSLCASGGSAQSYRSRMETAIDMGTYSDFFTYSDTRNTINYTDDYSRLFYDESTNEYYSPPPARDVFYKLTIANKSMQLNINDYGNSFVYGTRIYILDADGNELAYCKPYDLLYSTFVYSLQPGSYYIVMEAATGDHAREDDGITAIEVEAVAKPPGDDFFYPAILGTFHTDFDTSHTISNYLTGGYMMADYVCDLKNGSEADFHEYRRDLVHQFTITKPMDITLDNIGSAKIESMHPLYIRLLSSSRDTIPEESIEYSYPSIQKIHYELQPGTYYVYSKFTMDNYTEAKYVLNINGKEQLVGSVSSNPIDAGSKSINFTYSHTQNTGLFSKNRLNQKPGKEVFYKFSLTVPMEITVDNCGSAVTDTYLEIYAEDNRPSHYVYYANDTYTGSGACANTQHAYIKVPVLLPGTYYVVSDGAQDGNITTTIKGTTIGPMGDMLTTAIDAGTHDAGFHFTDTKNTASAFTDQFPGMSTKDVFYKFTLTEVMDVAVSHCGSAVPDTYMSLLDAHGVVLYSNDNYTGEGKCTSTGNALIKVEQMPPGTYYVVSEGNTQNGNITTTIEARSTSGTLHTTAGQPHIISIVPTVQTDSLETTTTGQLQRSVQYFNHFGYPTVNIELDAVPLGGDRVTLQETDGYFRKSKSWLPIAKNTHGGQYLSPEQLQIEVKAATLYENDQRPYSQTVYDGSPLDLVVEQYGPGDDWFKNKRSVKSDRIANAGTSGPLACARYMLGGSPAARTFTKTGFYADNELYVTKTTNEDNHDSYEFKDKAGRMVLSRRMNGTLPHDTYYVYDNYGNLSFVLPPLASDALTATNTTWDESATAVKNFAYIYKYDAYNRCISKKLPGCEPIYSIYDKADRVIYTQDGEQRAKATPEWTFSIPDAFGRVALTGKCTNSLSFQSNPLADILVKAEYTGGTNAFKGYTVSGITLTSPEILSVNYYDNYTFLNTNGITGAGYKDYGKADIQLDSYQETYVEATRSITLQPGFYVPAGSNFHAVVSGGTTDSLPEGGFGVRYTSAKGMLTGTLTAQLESGGVISSDYLYSVKYYDNRGRVVQAAEKVTGGSNRLSYKYNFAGSPLFVLESQSVQGLETNILTAYTYDQANRRLTEKVTVNGVEQAAVAYTYDEAGRLNGQKYAKGSWSTAESMGYNVRSWLTEKSGSYFSMGLRYNNILTPGSTKLFGGGISEWSWQHTSGSNNMYSLKYDAAERLTGAQQYVSDGSNWTDATSHYTENGISYDKNGNILTLQRSAGGSIVDNLTYSYEGNRLSALNESVASPGASDILVQGGTAQGTYQYNANGNMIYDSRKSLTYGYNFLNLTDMVKQGQTVKATYKWAADGSKLSVRDGTGTNGFDYAGSVVYAKNGSGINVDAIHFDHGVIRKQADGYMVNYFLRDHLGSTRVVVDGNGAVLEKNDYYPFGARHKRNDYVASDNRYKYNGKEEQVVGDVGFLDYGARMYDAGIGRWTAVDPLTEKFLYISPYHYTDNNPVNNIDPNGKEIMWDASSITFMGDDAKAAFNAYKQSRQGAGEDDD</sequence>
<dbReference type="EMBL" id="QEAS01000029">
    <property type="protein sequence ID" value="PWG78248.1"/>
    <property type="molecule type" value="Genomic_DNA"/>
</dbReference>
<keyword evidence="1" id="KW-0732">Signal</keyword>
<dbReference type="Proteomes" id="UP000245647">
    <property type="component" value="Unassembled WGS sequence"/>
</dbReference>
<feature type="signal peptide" evidence="1">
    <location>
        <begin position="1"/>
        <end position="19"/>
    </location>
</feature>
<evidence type="ECO:0000313" key="4">
    <source>
        <dbReference type="Proteomes" id="UP000245647"/>
    </source>
</evidence>
<dbReference type="InterPro" id="IPR022385">
    <property type="entry name" value="Rhs_assc_core"/>
</dbReference>
<dbReference type="Gene3D" id="2.180.10.10">
    <property type="entry name" value="RHS repeat-associated core"/>
    <property type="match status" value="1"/>
</dbReference>